<evidence type="ECO:0000313" key="2">
    <source>
        <dbReference type="EMBL" id="GAA0450951.1"/>
    </source>
</evidence>
<feature type="transmembrane region" description="Helical" evidence="1">
    <location>
        <begin position="137"/>
        <end position="159"/>
    </location>
</feature>
<evidence type="ECO:0000256" key="1">
    <source>
        <dbReference type="SAM" id="Phobius"/>
    </source>
</evidence>
<proteinExistence type="predicted"/>
<feature type="transmembrane region" description="Helical" evidence="1">
    <location>
        <begin position="464"/>
        <end position="484"/>
    </location>
</feature>
<comment type="caution">
    <text evidence="2">The sequence shown here is derived from an EMBL/GenBank/DDBJ whole genome shotgun (WGS) entry which is preliminary data.</text>
</comment>
<feature type="transmembrane region" description="Helical" evidence="1">
    <location>
        <begin position="437"/>
        <end position="457"/>
    </location>
</feature>
<feature type="transmembrane region" description="Helical" evidence="1">
    <location>
        <begin position="504"/>
        <end position="525"/>
    </location>
</feature>
<feature type="transmembrane region" description="Helical" evidence="1">
    <location>
        <begin position="299"/>
        <end position="318"/>
    </location>
</feature>
<feature type="transmembrane region" description="Helical" evidence="1">
    <location>
        <begin position="393"/>
        <end position="417"/>
    </location>
</feature>
<dbReference type="EMBL" id="BAAACZ010000003">
    <property type="protein sequence ID" value="GAA0450951.1"/>
    <property type="molecule type" value="Genomic_DNA"/>
</dbReference>
<keyword evidence="1" id="KW-1133">Transmembrane helix</keyword>
<feature type="transmembrane region" description="Helical" evidence="1">
    <location>
        <begin position="165"/>
        <end position="189"/>
    </location>
</feature>
<keyword evidence="1" id="KW-0812">Transmembrane</keyword>
<dbReference type="Proteomes" id="UP001500740">
    <property type="component" value="Unassembled WGS sequence"/>
</dbReference>
<feature type="transmembrane region" description="Helical" evidence="1">
    <location>
        <begin position="196"/>
        <end position="213"/>
    </location>
</feature>
<reference evidence="2 3" key="1">
    <citation type="journal article" date="2019" name="Int. J. Syst. Evol. Microbiol.">
        <title>The Global Catalogue of Microorganisms (GCM) 10K type strain sequencing project: providing services to taxonomists for standard genome sequencing and annotation.</title>
        <authorList>
            <consortium name="The Broad Institute Genomics Platform"/>
            <consortium name="The Broad Institute Genome Sequencing Center for Infectious Disease"/>
            <person name="Wu L."/>
            <person name="Ma J."/>
        </authorList>
    </citation>
    <scope>NUCLEOTIDE SEQUENCE [LARGE SCALE GENOMIC DNA]</scope>
    <source>
        <strain evidence="2 3">JCM 14193</strain>
    </source>
</reference>
<feature type="transmembrane region" description="Helical" evidence="1">
    <location>
        <begin position="81"/>
        <end position="102"/>
    </location>
</feature>
<feature type="transmembrane region" description="Helical" evidence="1">
    <location>
        <begin position="21"/>
        <end position="41"/>
    </location>
</feature>
<feature type="transmembrane region" description="Helical" evidence="1">
    <location>
        <begin position="240"/>
        <end position="260"/>
    </location>
</feature>
<protein>
    <submittedName>
        <fullName evidence="2">Exporter of polyketide antibiotics</fullName>
    </submittedName>
</protein>
<dbReference type="RefSeq" id="WP_343781160.1">
    <property type="nucleotide sequence ID" value="NZ_BAAACZ010000003.1"/>
</dbReference>
<evidence type="ECO:0000313" key="3">
    <source>
        <dbReference type="Proteomes" id="UP001500740"/>
    </source>
</evidence>
<name>A0ABN0ZL03_9BACI</name>
<gene>
    <name evidence="2" type="ORF">GCM10008935_01780</name>
</gene>
<accession>A0ABN0ZL03</accession>
<keyword evidence="1" id="KW-0472">Membrane</keyword>
<sequence length="534" mass="58096">MTGMFQKIKPIALMQLRLDRVRLLVWIVAFIIVTAGTTLIFEGLYPSADDRDQLAASVVNPAITALLGPAYGFDDYHVGAILSHQMLLLTAVVVAIMSILLVTRHTREDEEDGRVELIRSLPVGRMSTLTAVMMNKAFTFVVLTILIGLSLVVLGIDSIDLQGSLLYGAVLGVTGILFAAITALCAQLAETSRGTISLAFTVLIVTYLIRAIGDVSNEALSWVSPLGWVIEAQVFVENRWWPVLMTLGLAILIAVVALYLNAKRDLGAGLLPSKSGKAEASKFLRTPLGFTLRMQRTSLIAWGIGLFVFGATYGSVLAETETYVAEMEVMQQMLGTEVSEGLALIEQFIAMLAVIISIFATIPMILAVYRLAKEEKVNRTEQVLATAISKTKLLSTYLIVALIMSAIVMVAASVGMGVTGVAMLEGDLAFSTIFNSIMVYLPATWLMIGLATLLVGIGKWRGLAWLYLGYSFVVVYLGGMLEFPEWMEALSVYEHIPNLPINDMNWLAVLTITILALILVVLAMISYSRRDING</sequence>
<feature type="transmembrane region" description="Helical" evidence="1">
    <location>
        <begin position="348"/>
        <end position="372"/>
    </location>
</feature>
<organism evidence="2 3">
    <name type="scientific">Alkalibacillus silvisoli</name>
    <dbReference type="NCBI Taxonomy" id="392823"/>
    <lineage>
        <taxon>Bacteria</taxon>
        <taxon>Bacillati</taxon>
        <taxon>Bacillota</taxon>
        <taxon>Bacilli</taxon>
        <taxon>Bacillales</taxon>
        <taxon>Bacillaceae</taxon>
        <taxon>Alkalibacillus</taxon>
    </lineage>
</organism>
<keyword evidence="3" id="KW-1185">Reference proteome</keyword>